<comment type="caution">
    <text evidence="10">The sequence shown here is derived from an EMBL/GenBank/DDBJ whole genome shotgun (WGS) entry which is preliminary data.</text>
</comment>
<gene>
    <name evidence="8 10" type="primary">tilS</name>
    <name evidence="10" type="ORF">C3942_19350</name>
</gene>
<dbReference type="EC" id="6.3.4.19" evidence="8"/>
<name>A0A2S5TB82_9GAMM</name>
<protein>
    <recommendedName>
        <fullName evidence="8">tRNA(Ile)-lysidine synthase</fullName>
        <ecNumber evidence="8">6.3.4.19</ecNumber>
    </recommendedName>
    <alternativeName>
        <fullName evidence="8">tRNA(Ile)-2-lysyl-cytidine synthase</fullName>
    </alternativeName>
    <alternativeName>
        <fullName evidence="8">tRNA(Ile)-lysidine synthetase</fullName>
    </alternativeName>
</protein>
<dbReference type="InterPro" id="IPR012094">
    <property type="entry name" value="tRNA_Ile_lys_synt"/>
</dbReference>
<dbReference type="SUPFAM" id="SSF56037">
    <property type="entry name" value="PheT/TilS domain"/>
    <property type="match status" value="1"/>
</dbReference>
<keyword evidence="2 8" id="KW-0963">Cytoplasm</keyword>
<dbReference type="Pfam" id="PF01171">
    <property type="entry name" value="ATP_bind_3"/>
    <property type="match status" value="1"/>
</dbReference>
<evidence type="ECO:0000313" key="11">
    <source>
        <dbReference type="Proteomes" id="UP000238220"/>
    </source>
</evidence>
<evidence type="ECO:0000256" key="5">
    <source>
        <dbReference type="ARBA" id="ARBA00022741"/>
    </source>
</evidence>
<dbReference type="PANTHER" id="PTHR43033">
    <property type="entry name" value="TRNA(ILE)-LYSIDINE SYNTHASE-RELATED"/>
    <property type="match status" value="1"/>
</dbReference>
<comment type="subcellular location">
    <subcellularLocation>
        <location evidence="1 8">Cytoplasm</location>
    </subcellularLocation>
</comment>
<comment type="domain">
    <text evidence="8">The N-terminal region contains the highly conserved SGGXDS motif, predicted to be a P-loop motif involved in ATP binding.</text>
</comment>
<dbReference type="Pfam" id="PF09179">
    <property type="entry name" value="TilS"/>
    <property type="match status" value="1"/>
</dbReference>
<dbReference type="RefSeq" id="WP_104232018.1">
    <property type="nucleotide sequence ID" value="NZ_PSNW01000014.1"/>
</dbReference>
<evidence type="ECO:0000256" key="3">
    <source>
        <dbReference type="ARBA" id="ARBA00022598"/>
    </source>
</evidence>
<dbReference type="InterPro" id="IPR011063">
    <property type="entry name" value="TilS/TtcA_N"/>
</dbReference>
<organism evidence="10 11">
    <name type="scientific">Solimonas fluminis</name>
    <dbReference type="NCBI Taxonomy" id="2086571"/>
    <lineage>
        <taxon>Bacteria</taxon>
        <taxon>Pseudomonadati</taxon>
        <taxon>Pseudomonadota</taxon>
        <taxon>Gammaproteobacteria</taxon>
        <taxon>Nevskiales</taxon>
        <taxon>Nevskiaceae</taxon>
        <taxon>Solimonas</taxon>
    </lineage>
</organism>
<dbReference type="SMART" id="SM00977">
    <property type="entry name" value="TilS_C"/>
    <property type="match status" value="1"/>
</dbReference>
<dbReference type="NCBIfam" id="TIGR02432">
    <property type="entry name" value="lysidine_TilS_N"/>
    <property type="match status" value="1"/>
</dbReference>
<dbReference type="GO" id="GO:0006400">
    <property type="term" value="P:tRNA modification"/>
    <property type="evidence" value="ECO:0007669"/>
    <property type="project" value="UniProtKB-UniRule"/>
</dbReference>
<dbReference type="HAMAP" id="MF_01161">
    <property type="entry name" value="tRNA_Ile_lys_synt"/>
    <property type="match status" value="1"/>
</dbReference>
<dbReference type="GO" id="GO:0005524">
    <property type="term" value="F:ATP binding"/>
    <property type="evidence" value="ECO:0007669"/>
    <property type="project" value="UniProtKB-UniRule"/>
</dbReference>
<dbReference type="SUPFAM" id="SSF52402">
    <property type="entry name" value="Adenine nucleotide alpha hydrolases-like"/>
    <property type="match status" value="1"/>
</dbReference>
<dbReference type="AlphaFoldDB" id="A0A2S5TB82"/>
<proteinExistence type="inferred from homology"/>
<dbReference type="EMBL" id="PSNW01000014">
    <property type="protein sequence ID" value="PPE72263.1"/>
    <property type="molecule type" value="Genomic_DNA"/>
</dbReference>
<evidence type="ECO:0000256" key="4">
    <source>
        <dbReference type="ARBA" id="ARBA00022694"/>
    </source>
</evidence>
<comment type="similarity">
    <text evidence="8">Belongs to the tRNA(Ile)-lysidine synthase family.</text>
</comment>
<keyword evidence="3 8" id="KW-0436">Ligase</keyword>
<evidence type="ECO:0000256" key="2">
    <source>
        <dbReference type="ARBA" id="ARBA00022490"/>
    </source>
</evidence>
<keyword evidence="5 8" id="KW-0547">Nucleotide-binding</keyword>
<dbReference type="Pfam" id="PF11734">
    <property type="entry name" value="TilS_C"/>
    <property type="match status" value="1"/>
</dbReference>
<dbReference type="GO" id="GO:0005737">
    <property type="term" value="C:cytoplasm"/>
    <property type="evidence" value="ECO:0007669"/>
    <property type="project" value="UniProtKB-SubCell"/>
</dbReference>
<dbReference type="InterPro" id="IPR012796">
    <property type="entry name" value="Lysidine-tRNA-synth_C"/>
</dbReference>
<keyword evidence="11" id="KW-1185">Reference proteome</keyword>
<evidence type="ECO:0000313" key="10">
    <source>
        <dbReference type="EMBL" id="PPE72263.1"/>
    </source>
</evidence>
<comment type="function">
    <text evidence="8">Ligates lysine onto the cytidine present at position 34 of the AUA codon-specific tRNA(Ile) that contains the anticodon CAU, in an ATP-dependent manner. Cytidine is converted to lysidine, thus changing the amino acid specificity of the tRNA from methionine to isoleucine.</text>
</comment>
<feature type="domain" description="Lysidine-tRNA(Ile) synthetase C-terminal" evidence="9">
    <location>
        <begin position="349"/>
        <end position="418"/>
    </location>
</feature>
<reference evidence="10 11" key="1">
    <citation type="submission" date="2018-02" db="EMBL/GenBank/DDBJ databases">
        <title>Genome sequencing of Solimonas sp. HR-BB.</title>
        <authorList>
            <person name="Lee Y."/>
            <person name="Jeon C.O."/>
        </authorList>
    </citation>
    <scope>NUCLEOTIDE SEQUENCE [LARGE SCALE GENOMIC DNA]</scope>
    <source>
        <strain evidence="10 11">HR-BB</strain>
    </source>
</reference>
<dbReference type="Gene3D" id="1.20.59.20">
    <property type="match status" value="1"/>
</dbReference>
<evidence type="ECO:0000259" key="9">
    <source>
        <dbReference type="SMART" id="SM00977"/>
    </source>
</evidence>
<keyword evidence="6 8" id="KW-0067">ATP-binding</keyword>
<dbReference type="OrthoDB" id="9807403at2"/>
<dbReference type="SUPFAM" id="SSF82829">
    <property type="entry name" value="MesJ substrate recognition domain-like"/>
    <property type="match status" value="1"/>
</dbReference>
<dbReference type="Proteomes" id="UP000238220">
    <property type="component" value="Unassembled WGS sequence"/>
</dbReference>
<dbReference type="InterPro" id="IPR015262">
    <property type="entry name" value="tRNA_Ile_lys_synt_subst-bd"/>
</dbReference>
<dbReference type="NCBIfam" id="TIGR02433">
    <property type="entry name" value="lysidine_TilS_C"/>
    <property type="match status" value="1"/>
</dbReference>
<dbReference type="InterPro" id="IPR014729">
    <property type="entry name" value="Rossmann-like_a/b/a_fold"/>
</dbReference>
<sequence>MSPPLQLPELPQLPRGARFWLAYSGGCDSTVLLQWLAQAAPRRLRAVHVHHGLQPAADAWPAHCRRVCRRLGVPLTLCRVEVDRRHPGGLEAAAREARYEALRGLMRPGDCLVTAHHRDDQAETLLLRLLRGTGVAGMAGMQPLLPFGPGKLWRPLLALSRQALREQALAQGLEWVEDPQNRDPAHARSWLRREVMPRLQQRWPQASETLGRFSRHAAEAAGLLADLAEIDLQSARKDGGLAIPALLELPVARRNNLLRHWLAQAGLQAPPAALLDRLERELLAARPDASPRLLHDGAELRRYRDVLYRLPALPPPPRGLELAWPGRRELELPPGCGRLRLARLPAAPLTVRFPAGGEELRPAGAKHRRSLKNLFQEAGLPVWVRQRTPLIWRGGELLAVAGFWRAEGAPQAAWLHDLPGVPEHLCHSDH</sequence>
<dbReference type="PANTHER" id="PTHR43033:SF1">
    <property type="entry name" value="TRNA(ILE)-LYSIDINE SYNTHASE-RELATED"/>
    <property type="match status" value="1"/>
</dbReference>
<evidence type="ECO:0000256" key="8">
    <source>
        <dbReference type="HAMAP-Rule" id="MF_01161"/>
    </source>
</evidence>
<evidence type="ECO:0000256" key="1">
    <source>
        <dbReference type="ARBA" id="ARBA00004496"/>
    </source>
</evidence>
<comment type="catalytic activity">
    <reaction evidence="7 8">
        <text>cytidine(34) in tRNA(Ile2) + L-lysine + ATP = lysidine(34) in tRNA(Ile2) + AMP + diphosphate + H(+)</text>
        <dbReference type="Rhea" id="RHEA:43744"/>
        <dbReference type="Rhea" id="RHEA-COMP:10625"/>
        <dbReference type="Rhea" id="RHEA-COMP:10670"/>
        <dbReference type="ChEBI" id="CHEBI:15378"/>
        <dbReference type="ChEBI" id="CHEBI:30616"/>
        <dbReference type="ChEBI" id="CHEBI:32551"/>
        <dbReference type="ChEBI" id="CHEBI:33019"/>
        <dbReference type="ChEBI" id="CHEBI:82748"/>
        <dbReference type="ChEBI" id="CHEBI:83665"/>
        <dbReference type="ChEBI" id="CHEBI:456215"/>
        <dbReference type="EC" id="6.3.4.19"/>
    </reaction>
</comment>
<evidence type="ECO:0000256" key="7">
    <source>
        <dbReference type="ARBA" id="ARBA00048539"/>
    </source>
</evidence>
<dbReference type="GO" id="GO:0032267">
    <property type="term" value="F:tRNA(Ile)-lysidine synthase activity"/>
    <property type="evidence" value="ECO:0007669"/>
    <property type="project" value="UniProtKB-EC"/>
</dbReference>
<evidence type="ECO:0000256" key="6">
    <source>
        <dbReference type="ARBA" id="ARBA00022840"/>
    </source>
</evidence>
<dbReference type="CDD" id="cd01992">
    <property type="entry name" value="TilS_N"/>
    <property type="match status" value="1"/>
</dbReference>
<feature type="binding site" evidence="8">
    <location>
        <begin position="24"/>
        <end position="29"/>
    </location>
    <ligand>
        <name>ATP</name>
        <dbReference type="ChEBI" id="CHEBI:30616"/>
    </ligand>
</feature>
<keyword evidence="4 8" id="KW-0819">tRNA processing</keyword>
<accession>A0A2S5TB82</accession>
<dbReference type="Gene3D" id="3.40.50.620">
    <property type="entry name" value="HUPs"/>
    <property type="match status" value="1"/>
</dbReference>
<dbReference type="InterPro" id="IPR012795">
    <property type="entry name" value="tRNA_Ile_lys_synt_N"/>
</dbReference>